<dbReference type="InterPro" id="IPR002889">
    <property type="entry name" value="WSC_carb-bd"/>
</dbReference>
<evidence type="ECO:0000256" key="1">
    <source>
        <dbReference type="ARBA" id="ARBA00004167"/>
    </source>
</evidence>
<proteinExistence type="predicted"/>
<organism evidence="9 10">
    <name type="scientific">Ganoderma sinense ZZ0214-1</name>
    <dbReference type="NCBI Taxonomy" id="1077348"/>
    <lineage>
        <taxon>Eukaryota</taxon>
        <taxon>Fungi</taxon>
        <taxon>Dikarya</taxon>
        <taxon>Basidiomycota</taxon>
        <taxon>Agaricomycotina</taxon>
        <taxon>Agaricomycetes</taxon>
        <taxon>Polyporales</taxon>
        <taxon>Polyporaceae</taxon>
        <taxon>Ganoderma</taxon>
    </lineage>
</organism>
<comment type="caution">
    <text evidence="9">The sequence shown here is derived from an EMBL/GenBank/DDBJ whole genome shotgun (WGS) entry which is preliminary data.</text>
</comment>
<dbReference type="Proteomes" id="UP000230002">
    <property type="component" value="Unassembled WGS sequence"/>
</dbReference>
<dbReference type="AlphaFoldDB" id="A0A2G8SVF5"/>
<accession>A0A2G8SVF5</accession>
<comment type="subcellular location">
    <subcellularLocation>
        <location evidence="1">Membrane</location>
        <topology evidence="1">Single-pass membrane protein</topology>
    </subcellularLocation>
</comment>
<name>A0A2G8SVF5_9APHY</name>
<evidence type="ECO:0000313" key="10">
    <source>
        <dbReference type="Proteomes" id="UP000230002"/>
    </source>
</evidence>
<evidence type="ECO:0000256" key="7">
    <source>
        <dbReference type="SAM" id="SignalP"/>
    </source>
</evidence>
<dbReference type="PROSITE" id="PS51212">
    <property type="entry name" value="WSC"/>
    <property type="match status" value="2"/>
</dbReference>
<dbReference type="EMBL" id="AYKW01000001">
    <property type="protein sequence ID" value="PIL37755.1"/>
    <property type="molecule type" value="Genomic_DNA"/>
</dbReference>
<dbReference type="STRING" id="1077348.A0A2G8SVF5"/>
<evidence type="ECO:0000256" key="2">
    <source>
        <dbReference type="ARBA" id="ARBA00022692"/>
    </source>
</evidence>
<keyword evidence="3 7" id="KW-0732">Signal</keyword>
<reference evidence="9 10" key="1">
    <citation type="journal article" date="2015" name="Sci. Rep.">
        <title>Chromosome-level genome map provides insights into diverse defense mechanisms in the medicinal fungus Ganoderma sinense.</title>
        <authorList>
            <person name="Zhu Y."/>
            <person name="Xu J."/>
            <person name="Sun C."/>
            <person name="Zhou S."/>
            <person name="Xu H."/>
            <person name="Nelson D.R."/>
            <person name="Qian J."/>
            <person name="Song J."/>
            <person name="Luo H."/>
            <person name="Xiang L."/>
            <person name="Li Y."/>
            <person name="Xu Z."/>
            <person name="Ji A."/>
            <person name="Wang L."/>
            <person name="Lu S."/>
            <person name="Hayward A."/>
            <person name="Sun W."/>
            <person name="Li X."/>
            <person name="Schwartz D.C."/>
            <person name="Wang Y."/>
            <person name="Chen S."/>
        </authorList>
    </citation>
    <scope>NUCLEOTIDE SEQUENCE [LARGE SCALE GENOMIC DNA]</scope>
    <source>
        <strain evidence="9 10">ZZ0214-1</strain>
    </source>
</reference>
<dbReference type="PANTHER" id="PTHR24269">
    <property type="entry name" value="KREMEN PROTEIN"/>
    <property type="match status" value="1"/>
</dbReference>
<feature type="domain" description="WSC" evidence="8">
    <location>
        <begin position="30"/>
        <end position="123"/>
    </location>
</feature>
<protein>
    <recommendedName>
        <fullName evidence="8">WSC domain-containing protein</fullName>
    </recommendedName>
</protein>
<keyword evidence="6" id="KW-0325">Glycoprotein</keyword>
<dbReference type="GO" id="GO:0005886">
    <property type="term" value="C:plasma membrane"/>
    <property type="evidence" value="ECO:0007669"/>
    <property type="project" value="TreeGrafter"/>
</dbReference>
<feature type="domain" description="WSC" evidence="8">
    <location>
        <begin position="129"/>
        <end position="229"/>
    </location>
</feature>
<evidence type="ECO:0000259" key="8">
    <source>
        <dbReference type="PROSITE" id="PS51212"/>
    </source>
</evidence>
<dbReference type="PANTHER" id="PTHR24269:SF16">
    <property type="entry name" value="PROTEIN SLG1"/>
    <property type="match status" value="1"/>
</dbReference>
<sequence>MTLAPAILLLALTLVHTARAFAPPPIPLNWTTLAPCAVDDPARILAGDVTTVAADNTPASCITSCAALGFGYAGVEFGDECHCATGLKAPLDEGAAAVCDMACTGDASLACGGAWSIQVYTVPALRPGTWAYQGCIVDTADTPAFNTSALQTVPSNLDLVNQCLQACAHAGFSFAGVENASECVCSNDGIAAGALAANETECSSLCPLPGDAGFEFCGGVERLGVFEFTG</sequence>
<evidence type="ECO:0000256" key="4">
    <source>
        <dbReference type="ARBA" id="ARBA00022989"/>
    </source>
</evidence>
<dbReference type="SMART" id="SM00321">
    <property type="entry name" value="WSC"/>
    <property type="match status" value="2"/>
</dbReference>
<keyword evidence="4" id="KW-1133">Transmembrane helix</keyword>
<keyword evidence="2" id="KW-0812">Transmembrane</keyword>
<feature type="signal peptide" evidence="7">
    <location>
        <begin position="1"/>
        <end position="20"/>
    </location>
</feature>
<evidence type="ECO:0000313" key="9">
    <source>
        <dbReference type="EMBL" id="PIL37755.1"/>
    </source>
</evidence>
<evidence type="ECO:0000256" key="6">
    <source>
        <dbReference type="ARBA" id="ARBA00023180"/>
    </source>
</evidence>
<dbReference type="OrthoDB" id="5985073at2759"/>
<evidence type="ECO:0000256" key="3">
    <source>
        <dbReference type="ARBA" id="ARBA00022729"/>
    </source>
</evidence>
<dbReference type="Pfam" id="PF01822">
    <property type="entry name" value="WSC"/>
    <property type="match status" value="2"/>
</dbReference>
<dbReference type="InterPro" id="IPR051836">
    <property type="entry name" value="Kremen_rcpt"/>
</dbReference>
<keyword evidence="5" id="KW-0472">Membrane</keyword>
<gene>
    <name evidence="9" type="ORF">GSI_01449</name>
</gene>
<keyword evidence="10" id="KW-1185">Reference proteome</keyword>
<evidence type="ECO:0000256" key="5">
    <source>
        <dbReference type="ARBA" id="ARBA00023136"/>
    </source>
</evidence>
<feature type="chain" id="PRO_5013890083" description="WSC domain-containing protein" evidence="7">
    <location>
        <begin position="21"/>
        <end position="230"/>
    </location>
</feature>